<proteinExistence type="predicted"/>
<dbReference type="OrthoDB" id="10012494at2759"/>
<dbReference type="PANTHER" id="PTHR31097:SF2">
    <property type="entry name" value="CHROMOSOME 7 OPEN READING FRAME 57"/>
    <property type="match status" value="1"/>
</dbReference>
<reference evidence="3" key="1">
    <citation type="submission" date="2012-12" db="EMBL/GenBank/DDBJ databases">
        <authorList>
            <person name="Hellsten U."/>
            <person name="Grimwood J."/>
            <person name="Chapman J.A."/>
            <person name="Shapiro H."/>
            <person name="Aerts A."/>
            <person name="Otillar R.P."/>
            <person name="Terry A.Y."/>
            <person name="Boore J.L."/>
            <person name="Simakov O."/>
            <person name="Marletaz F."/>
            <person name="Cho S.-J."/>
            <person name="Edsinger-Gonzales E."/>
            <person name="Havlak P."/>
            <person name="Kuo D.-H."/>
            <person name="Larsson T."/>
            <person name="Lv J."/>
            <person name="Arendt D."/>
            <person name="Savage R."/>
            <person name="Osoegawa K."/>
            <person name="de Jong P."/>
            <person name="Lindberg D.R."/>
            <person name="Seaver E.C."/>
            <person name="Weisblat D.A."/>
            <person name="Putnam N.H."/>
            <person name="Grigoriev I.V."/>
            <person name="Rokhsar D.S."/>
        </authorList>
    </citation>
    <scope>NUCLEOTIDE SEQUENCE</scope>
    <source>
        <strain evidence="3">I ESC-2004</strain>
    </source>
</reference>
<feature type="non-terminal residue" evidence="1">
    <location>
        <position position="1"/>
    </location>
</feature>
<reference evidence="1 3" key="2">
    <citation type="journal article" date="2013" name="Nature">
        <title>Insights into bilaterian evolution from three spiralian genomes.</title>
        <authorList>
            <person name="Simakov O."/>
            <person name="Marletaz F."/>
            <person name="Cho S.J."/>
            <person name="Edsinger-Gonzales E."/>
            <person name="Havlak P."/>
            <person name="Hellsten U."/>
            <person name="Kuo D.H."/>
            <person name="Larsson T."/>
            <person name="Lv J."/>
            <person name="Arendt D."/>
            <person name="Savage R."/>
            <person name="Osoegawa K."/>
            <person name="de Jong P."/>
            <person name="Grimwood J."/>
            <person name="Chapman J.A."/>
            <person name="Shapiro H."/>
            <person name="Aerts A."/>
            <person name="Otillar R.P."/>
            <person name="Terry A.Y."/>
            <person name="Boore J.L."/>
            <person name="Grigoriev I.V."/>
            <person name="Lindberg D.R."/>
            <person name="Seaver E.C."/>
            <person name="Weisblat D.A."/>
            <person name="Putnam N.H."/>
            <person name="Rokhsar D.S."/>
        </authorList>
    </citation>
    <scope>NUCLEOTIDE SEQUENCE</scope>
    <source>
        <strain evidence="1 3">I ESC-2004</strain>
    </source>
</reference>
<name>R7TCD7_CAPTE</name>
<evidence type="ECO:0000313" key="3">
    <source>
        <dbReference type="Proteomes" id="UP000014760"/>
    </source>
</evidence>
<sequence>DWMYHAPARGTTEVVGAPPPSQIPCLHGNEDLPPPDMPQKNMIKESDSAYIRLAKMGGREDLL</sequence>
<dbReference type="EMBL" id="KB311733">
    <property type="protein sequence ID" value="ELT88726.1"/>
    <property type="molecule type" value="Genomic_DNA"/>
</dbReference>
<dbReference type="EMBL" id="AMQN01003424">
    <property type="status" value="NOT_ANNOTATED_CDS"/>
    <property type="molecule type" value="Genomic_DNA"/>
</dbReference>
<dbReference type="InterPro" id="IPR040247">
    <property type="entry name" value="DUF5524"/>
</dbReference>
<organism evidence="1">
    <name type="scientific">Capitella teleta</name>
    <name type="common">Polychaete worm</name>
    <dbReference type="NCBI Taxonomy" id="283909"/>
    <lineage>
        <taxon>Eukaryota</taxon>
        <taxon>Metazoa</taxon>
        <taxon>Spiralia</taxon>
        <taxon>Lophotrochozoa</taxon>
        <taxon>Annelida</taxon>
        <taxon>Polychaeta</taxon>
        <taxon>Sedentaria</taxon>
        <taxon>Scolecida</taxon>
        <taxon>Capitellidae</taxon>
        <taxon>Capitella</taxon>
    </lineage>
</organism>
<gene>
    <name evidence="1" type="ORF">CAPTEDRAFT_69804</name>
</gene>
<keyword evidence="3" id="KW-1185">Reference proteome</keyword>
<evidence type="ECO:0000313" key="2">
    <source>
        <dbReference type="EnsemblMetazoa" id="CapteP69804"/>
    </source>
</evidence>
<dbReference type="STRING" id="283909.R7TCD7"/>
<dbReference type="Pfam" id="PF17662">
    <property type="entry name" value="DUF5524"/>
    <property type="match status" value="1"/>
</dbReference>
<dbReference type="PANTHER" id="PTHR31097">
    <property type="entry name" value="SI:DKEY-276J7.1"/>
    <property type="match status" value="1"/>
</dbReference>
<feature type="non-terminal residue" evidence="1">
    <location>
        <position position="63"/>
    </location>
</feature>
<accession>R7TCD7</accession>
<dbReference type="HOGENOM" id="CLU_2892406_0_0_1"/>
<reference evidence="2" key="3">
    <citation type="submission" date="2015-06" db="UniProtKB">
        <authorList>
            <consortium name="EnsemblMetazoa"/>
        </authorList>
    </citation>
    <scope>IDENTIFICATION</scope>
</reference>
<protein>
    <submittedName>
        <fullName evidence="1 2">Uncharacterized protein</fullName>
    </submittedName>
</protein>
<dbReference type="Proteomes" id="UP000014760">
    <property type="component" value="Unassembled WGS sequence"/>
</dbReference>
<dbReference type="AlphaFoldDB" id="R7TCD7"/>
<evidence type="ECO:0000313" key="1">
    <source>
        <dbReference type="EMBL" id="ELT88726.1"/>
    </source>
</evidence>
<dbReference type="EnsemblMetazoa" id="CapteT69804">
    <property type="protein sequence ID" value="CapteP69804"/>
    <property type="gene ID" value="CapteG69804"/>
</dbReference>